<name>A0ABV7VR06_9GAMM</name>
<dbReference type="Pfam" id="PF26107">
    <property type="entry name" value="BrxR_CTD"/>
    <property type="match status" value="1"/>
</dbReference>
<comment type="caution">
    <text evidence="4">The sequence shown here is derived from an EMBL/GenBank/DDBJ whole genome shotgun (WGS) entry which is preliminary data.</text>
</comment>
<dbReference type="Pfam" id="PF26109">
    <property type="entry name" value="WHD_BrxR"/>
    <property type="match status" value="1"/>
</dbReference>
<dbReference type="Pfam" id="PF13280">
    <property type="entry name" value="WYL"/>
    <property type="match status" value="1"/>
</dbReference>
<dbReference type="InterPro" id="IPR059019">
    <property type="entry name" value="WHD_CapW"/>
</dbReference>
<evidence type="ECO:0000259" key="3">
    <source>
        <dbReference type="Pfam" id="PF26109"/>
    </source>
</evidence>
<evidence type="ECO:0000313" key="4">
    <source>
        <dbReference type="EMBL" id="MFC3679750.1"/>
    </source>
</evidence>
<dbReference type="PROSITE" id="PS52050">
    <property type="entry name" value="WYL"/>
    <property type="match status" value="1"/>
</dbReference>
<dbReference type="PIRSF" id="PIRSF015558">
    <property type="entry name" value="Txn_reg_DeoR_prd"/>
    <property type="match status" value="1"/>
</dbReference>
<dbReference type="Proteomes" id="UP001595722">
    <property type="component" value="Unassembled WGS sequence"/>
</dbReference>
<keyword evidence="5" id="KW-1185">Reference proteome</keyword>
<dbReference type="PANTHER" id="PTHR34580:SF3">
    <property type="entry name" value="PROTEIN PAFB"/>
    <property type="match status" value="1"/>
</dbReference>
<feature type="domain" description="WYL" evidence="1">
    <location>
        <begin position="128"/>
        <end position="193"/>
    </location>
</feature>
<dbReference type="InterPro" id="IPR026881">
    <property type="entry name" value="WYL_dom"/>
</dbReference>
<dbReference type="InterPro" id="IPR059020">
    <property type="entry name" value="CapW_CTD"/>
</dbReference>
<reference evidence="5" key="1">
    <citation type="journal article" date="2019" name="Int. J. Syst. Evol. Microbiol.">
        <title>The Global Catalogue of Microorganisms (GCM) 10K type strain sequencing project: providing services to taxonomists for standard genome sequencing and annotation.</title>
        <authorList>
            <consortium name="The Broad Institute Genomics Platform"/>
            <consortium name="The Broad Institute Genome Sequencing Center for Infectious Disease"/>
            <person name="Wu L."/>
            <person name="Ma J."/>
        </authorList>
    </citation>
    <scope>NUCLEOTIDE SEQUENCE [LARGE SCALE GENOMIC DNA]</scope>
    <source>
        <strain evidence="5">KCTC 42424</strain>
    </source>
</reference>
<protein>
    <submittedName>
        <fullName evidence="4">Helix-turn-helix transcriptional regulator</fullName>
    </submittedName>
</protein>
<feature type="domain" description="DNA-binding transcriptional repressor CapW winged helix-turn-helix" evidence="3">
    <location>
        <begin position="19"/>
        <end position="91"/>
    </location>
</feature>
<evidence type="ECO:0000259" key="2">
    <source>
        <dbReference type="Pfam" id="PF26107"/>
    </source>
</evidence>
<evidence type="ECO:0000259" key="1">
    <source>
        <dbReference type="Pfam" id="PF13280"/>
    </source>
</evidence>
<dbReference type="InterPro" id="IPR016634">
    <property type="entry name" value="CapW-like"/>
</dbReference>
<organism evidence="4 5">
    <name type="scientific">Bacterioplanoides pacificum</name>
    <dbReference type="NCBI Taxonomy" id="1171596"/>
    <lineage>
        <taxon>Bacteria</taxon>
        <taxon>Pseudomonadati</taxon>
        <taxon>Pseudomonadota</taxon>
        <taxon>Gammaproteobacteria</taxon>
        <taxon>Oceanospirillales</taxon>
        <taxon>Oceanospirillaceae</taxon>
        <taxon>Bacterioplanoides</taxon>
    </lineage>
</organism>
<gene>
    <name evidence="4" type="ORF">ACFOMG_06455</name>
</gene>
<dbReference type="PANTHER" id="PTHR34580">
    <property type="match status" value="1"/>
</dbReference>
<proteinExistence type="predicted"/>
<dbReference type="InterPro" id="IPR051534">
    <property type="entry name" value="CBASS_pafABC_assoc_protein"/>
</dbReference>
<evidence type="ECO:0000313" key="5">
    <source>
        <dbReference type="Proteomes" id="UP001595722"/>
    </source>
</evidence>
<dbReference type="RefSeq" id="WP_376865520.1">
    <property type="nucleotide sequence ID" value="NZ_JBHRYB010000005.1"/>
</dbReference>
<dbReference type="EMBL" id="JBHRYB010000005">
    <property type="protein sequence ID" value="MFC3679750.1"/>
    <property type="molecule type" value="Genomic_DNA"/>
</dbReference>
<feature type="domain" description="DNA-binding transcriptional repressor CapW C-terminal dimerisation" evidence="2">
    <location>
        <begin position="216"/>
        <end position="286"/>
    </location>
</feature>
<sequence length="302" mass="34385">MTDQQPALSSSPLDKRPQAWRLLELVAQWTGQVNTSNLCSAFGISRQSASALLNEYQQQHPDNLDYCPRVRGYQPSDGFRVFYSLGSLDEYSRLPGVSQITDVSVSQNSTSALYHLSSVHHQPQPHSVRAILQAIKGQQRLDIHYASITSPEFEERIISPHSLVHDGQRWHARAWCEKNQQFRDFVLSRVRNIFGVEGAAQQSQKEDELWHRQVSFAIQPDSRLSSAQQAIVAMDYDMQPHSAVDGHATSGWQRVYQVRAALLMYLLAQLRLDRYRENPQAQQIVLTPDSHQSLTEQGLLLR</sequence>
<accession>A0ABV7VR06</accession>